<evidence type="ECO:0000256" key="4">
    <source>
        <dbReference type="ARBA" id="ARBA00007637"/>
    </source>
</evidence>
<evidence type="ECO:0000256" key="3">
    <source>
        <dbReference type="ARBA" id="ARBA00004947"/>
    </source>
</evidence>
<dbReference type="EMBL" id="FNQB01000002">
    <property type="protein sequence ID" value="SDZ28424.1"/>
    <property type="molecule type" value="Genomic_DNA"/>
</dbReference>
<organism evidence="13 14">
    <name type="scientific">Asanoa ishikariensis</name>
    <dbReference type="NCBI Taxonomy" id="137265"/>
    <lineage>
        <taxon>Bacteria</taxon>
        <taxon>Bacillati</taxon>
        <taxon>Actinomycetota</taxon>
        <taxon>Actinomycetes</taxon>
        <taxon>Micromonosporales</taxon>
        <taxon>Micromonosporaceae</taxon>
        <taxon>Asanoa</taxon>
    </lineage>
</organism>
<dbReference type="Gene3D" id="3.40.50.720">
    <property type="entry name" value="NAD(P)-binding Rossmann-like Domain"/>
    <property type="match status" value="1"/>
</dbReference>
<dbReference type="NCBIfam" id="TIGR01179">
    <property type="entry name" value="galE"/>
    <property type="match status" value="1"/>
</dbReference>
<comment type="catalytic activity">
    <reaction evidence="1">
        <text>UDP-alpha-D-glucose = UDP-alpha-D-galactose</text>
        <dbReference type="Rhea" id="RHEA:22168"/>
        <dbReference type="ChEBI" id="CHEBI:58885"/>
        <dbReference type="ChEBI" id="CHEBI:66914"/>
        <dbReference type="EC" id="5.1.3.2"/>
    </reaction>
</comment>
<dbReference type="GO" id="GO:0006012">
    <property type="term" value="P:galactose metabolic process"/>
    <property type="evidence" value="ECO:0007669"/>
    <property type="project" value="UniProtKB-UniPathway"/>
</dbReference>
<evidence type="ECO:0000313" key="13">
    <source>
        <dbReference type="EMBL" id="SDZ28424.1"/>
    </source>
</evidence>
<dbReference type="UniPathway" id="UPA00214"/>
<evidence type="ECO:0000256" key="11">
    <source>
        <dbReference type="ARBA" id="ARBA00033067"/>
    </source>
</evidence>
<evidence type="ECO:0000256" key="6">
    <source>
        <dbReference type="ARBA" id="ARBA00018569"/>
    </source>
</evidence>
<evidence type="ECO:0000256" key="9">
    <source>
        <dbReference type="ARBA" id="ARBA00023277"/>
    </source>
</evidence>
<protein>
    <recommendedName>
        <fullName evidence="6">UDP-glucose 4-epimerase</fullName>
        <ecNumber evidence="5">5.1.3.2</ecNumber>
    </recommendedName>
    <alternativeName>
        <fullName evidence="11">Galactowaldenase</fullName>
    </alternativeName>
    <alternativeName>
        <fullName evidence="10">UDP-galactose 4-epimerase</fullName>
    </alternativeName>
</protein>
<keyword evidence="7" id="KW-0520">NAD</keyword>
<comment type="similarity">
    <text evidence="4">Belongs to the NAD(P)-dependent epimerase/dehydratase family.</text>
</comment>
<evidence type="ECO:0000256" key="5">
    <source>
        <dbReference type="ARBA" id="ARBA00013189"/>
    </source>
</evidence>
<evidence type="ECO:0000256" key="8">
    <source>
        <dbReference type="ARBA" id="ARBA00023235"/>
    </source>
</evidence>
<name>A0A1H3RRM2_9ACTN</name>
<dbReference type="PANTHER" id="PTHR43725">
    <property type="entry name" value="UDP-GLUCOSE 4-EPIMERASE"/>
    <property type="match status" value="1"/>
</dbReference>
<sequence length="357" mass="39265">MLLVSNLAWCVEWDTSTRLVGSNPMKVLIAGGAGFIGSTMASACIDSGITPVIVDNLVTGRAEYVRDRLFYEGDIADGALIDRIFADHPDITAVVHAAALIVVPESVAEPVRYYRENVAKSLDLIAHVTRNGCDRYLFSSSASIYAPGADFTVDETSALRPESPYARTKAVMEWVLEDCTNAYDLRVISLRYFNPIGADPKMRTGLQHAQPTHLLGRLITALEAGDEFRITGTDWPTRDGSGIRDFIHVWDLARAHVEALRRFDEVLPADGDRKYDVLNLGTGTGTTVREFVTAFQRVADRPLRVSDAPSRPGDVVGSYTRTDKAHAALDWTPDYTVEDGIRHSLEWAALRPSILGE</sequence>
<keyword evidence="8" id="KW-0413">Isomerase</keyword>
<dbReference type="GO" id="GO:0003978">
    <property type="term" value="F:UDP-glucose 4-epimerase activity"/>
    <property type="evidence" value="ECO:0007669"/>
    <property type="project" value="UniProtKB-EC"/>
</dbReference>
<evidence type="ECO:0000256" key="1">
    <source>
        <dbReference type="ARBA" id="ARBA00000083"/>
    </source>
</evidence>
<dbReference type="PANTHER" id="PTHR43725:SF53">
    <property type="entry name" value="UDP-ARABINOSE 4-EPIMERASE 1"/>
    <property type="match status" value="1"/>
</dbReference>
<dbReference type="EC" id="5.1.3.2" evidence="5"/>
<dbReference type="SUPFAM" id="SSF51735">
    <property type="entry name" value="NAD(P)-binding Rossmann-fold domains"/>
    <property type="match status" value="1"/>
</dbReference>
<dbReference type="Pfam" id="PF01370">
    <property type="entry name" value="Epimerase"/>
    <property type="match status" value="1"/>
</dbReference>
<feature type="domain" description="NAD-dependent epimerase/dehydratase" evidence="12">
    <location>
        <begin position="27"/>
        <end position="267"/>
    </location>
</feature>
<dbReference type="InterPro" id="IPR001509">
    <property type="entry name" value="Epimerase_deHydtase"/>
</dbReference>
<keyword evidence="14" id="KW-1185">Reference proteome</keyword>
<reference evidence="14" key="1">
    <citation type="submission" date="2016-10" db="EMBL/GenBank/DDBJ databases">
        <authorList>
            <person name="Varghese N."/>
            <person name="Submissions S."/>
        </authorList>
    </citation>
    <scope>NUCLEOTIDE SEQUENCE [LARGE SCALE GENOMIC DNA]</scope>
    <source>
        <strain evidence="14">DSM 44718</strain>
    </source>
</reference>
<evidence type="ECO:0000256" key="2">
    <source>
        <dbReference type="ARBA" id="ARBA00001911"/>
    </source>
</evidence>
<evidence type="ECO:0000256" key="10">
    <source>
        <dbReference type="ARBA" id="ARBA00031367"/>
    </source>
</evidence>
<gene>
    <name evidence="13" type="ORF">SAMN05421684_4147</name>
</gene>
<comment type="cofactor">
    <cofactor evidence="2">
        <name>NAD(+)</name>
        <dbReference type="ChEBI" id="CHEBI:57540"/>
    </cofactor>
</comment>
<accession>A0A1H3RRM2</accession>
<evidence type="ECO:0000259" key="12">
    <source>
        <dbReference type="Pfam" id="PF01370"/>
    </source>
</evidence>
<evidence type="ECO:0000313" key="14">
    <source>
        <dbReference type="Proteomes" id="UP000199632"/>
    </source>
</evidence>
<comment type="pathway">
    <text evidence="3">Carbohydrate metabolism; galactose metabolism.</text>
</comment>
<dbReference type="InterPro" id="IPR036291">
    <property type="entry name" value="NAD(P)-bd_dom_sf"/>
</dbReference>
<dbReference type="Proteomes" id="UP000199632">
    <property type="component" value="Unassembled WGS sequence"/>
</dbReference>
<dbReference type="AlphaFoldDB" id="A0A1H3RRM2"/>
<dbReference type="STRING" id="137265.SAMN05421684_4147"/>
<keyword evidence="9" id="KW-0119">Carbohydrate metabolism</keyword>
<dbReference type="Gene3D" id="3.90.25.10">
    <property type="entry name" value="UDP-galactose 4-epimerase, domain 1"/>
    <property type="match status" value="1"/>
</dbReference>
<proteinExistence type="inferred from homology"/>
<evidence type="ECO:0000256" key="7">
    <source>
        <dbReference type="ARBA" id="ARBA00023027"/>
    </source>
</evidence>
<dbReference type="InterPro" id="IPR005886">
    <property type="entry name" value="UDP_G4E"/>
</dbReference>